<dbReference type="RefSeq" id="WP_216521795.1">
    <property type="nucleotide sequence ID" value="NZ_JAHLPM010000021.1"/>
</dbReference>
<dbReference type="Proteomes" id="UP000749471">
    <property type="component" value="Unassembled WGS sequence"/>
</dbReference>
<dbReference type="EMBL" id="JAHLPM010000021">
    <property type="protein sequence ID" value="MBU5439913.1"/>
    <property type="molecule type" value="Genomic_DNA"/>
</dbReference>
<comment type="caution">
    <text evidence="1">The sequence shown here is derived from an EMBL/GenBank/DDBJ whole genome shotgun (WGS) entry which is preliminary data.</text>
</comment>
<reference evidence="1 2" key="1">
    <citation type="submission" date="2021-06" db="EMBL/GenBank/DDBJ databases">
        <authorList>
            <person name="Sun Q."/>
            <person name="Li D."/>
        </authorList>
    </citation>
    <scope>NUCLEOTIDE SEQUENCE [LARGE SCALE GENOMIC DNA]</scope>
    <source>
        <strain evidence="1 2">MSJ-40</strain>
    </source>
</reference>
<dbReference type="PROSITE" id="PS51257">
    <property type="entry name" value="PROKAR_LIPOPROTEIN"/>
    <property type="match status" value="1"/>
</dbReference>
<evidence type="ECO:0008006" key="3">
    <source>
        <dbReference type="Google" id="ProtNLM"/>
    </source>
</evidence>
<keyword evidence="2" id="KW-1185">Reference proteome</keyword>
<evidence type="ECO:0000313" key="2">
    <source>
        <dbReference type="Proteomes" id="UP000749471"/>
    </source>
</evidence>
<sequence>MKRNIIIPLLIMTLVIFITLSGCSKKKPEVKEPNEKIEDTNEVVKEDENQKEKIMKNFKAIVESDNGPDAIIKYIEENIGKVSQLEGDKMISDLEKTQEKYLETYTDMLLDEDKESELMSISSEEIFFPEDKMKDIKNKELKEIVSKIFNSKYKLINLEGAYYPIIDYEKLKVYNNHITDEWKEYIAIKSIDSNEPAIIDAGLRITFDDLASRMIKIESFIKKYSEGQRYEEMLRWYGGYLKVYLGGTDNTPIADNNTKKIHDEVFDSYKRTSNMKNTVTSEIVSKYVSIIEDNNKIINDTVTSKITGLYNEAISLLEEHK</sequence>
<gene>
    <name evidence="1" type="ORF">KQI42_18025</name>
</gene>
<name>A0ABS6ECK7_9FIRM</name>
<accession>A0ABS6ECK7</accession>
<evidence type="ECO:0000313" key="1">
    <source>
        <dbReference type="EMBL" id="MBU5439913.1"/>
    </source>
</evidence>
<protein>
    <recommendedName>
        <fullName evidence="3">Lipoprotein</fullName>
    </recommendedName>
</protein>
<proteinExistence type="predicted"/>
<organism evidence="1 2">
    <name type="scientific">Tissierella simiarum</name>
    <dbReference type="NCBI Taxonomy" id="2841534"/>
    <lineage>
        <taxon>Bacteria</taxon>
        <taxon>Bacillati</taxon>
        <taxon>Bacillota</taxon>
        <taxon>Tissierellia</taxon>
        <taxon>Tissierellales</taxon>
        <taxon>Tissierellaceae</taxon>
        <taxon>Tissierella</taxon>
    </lineage>
</organism>